<keyword evidence="10" id="KW-1185">Reference proteome</keyword>
<sequence>MTGKQRIVIKGVKDGLVFLLDDRCGMDELLAELNDKLERSHHKLLTGPLVHVKLKLGSRRISEADKERLVDAIRQRGNLIVQSIESDPDPAEQPAGAGNLHVMTGVIRSGQTVERDGHLLLLGDVNPGGSVSCTGDIFIMGALRGMAHAGCRGNTDAVIAASLMRPTQLRIADCISRPPEEWMTDDAQMEFAYLEDGRMRIDKISRLSRFRQDPIVFKGV</sequence>
<accession>A0ABM8V8K2</accession>
<evidence type="ECO:0000256" key="4">
    <source>
        <dbReference type="ARBA" id="ARBA00023306"/>
    </source>
</evidence>
<evidence type="ECO:0000256" key="1">
    <source>
        <dbReference type="ARBA" id="ARBA00006291"/>
    </source>
</evidence>
<dbReference type="InterPro" id="IPR005526">
    <property type="entry name" value="Septum_form_inhib_MinC_C"/>
</dbReference>
<evidence type="ECO:0000256" key="5">
    <source>
        <dbReference type="ARBA" id="ARBA00046874"/>
    </source>
</evidence>
<dbReference type="Gene3D" id="3.30.160.540">
    <property type="match status" value="1"/>
</dbReference>
<keyword evidence="2 6" id="KW-0132">Cell division</keyword>
<dbReference type="InterPro" id="IPR013033">
    <property type="entry name" value="MinC"/>
</dbReference>
<comment type="function">
    <text evidence="6">Cell division inhibitor that blocks the formation of polar Z ring septums. Rapidly oscillates between the poles of the cell to destabilize FtsZ filaments that have formed before they mature into polar Z rings. Prevents FtsZ polymerization.</text>
</comment>
<dbReference type="Pfam" id="PF22642">
    <property type="entry name" value="MinC_N_1"/>
    <property type="match status" value="1"/>
</dbReference>
<evidence type="ECO:0000259" key="7">
    <source>
        <dbReference type="Pfam" id="PF03775"/>
    </source>
</evidence>
<dbReference type="Pfam" id="PF03775">
    <property type="entry name" value="MinC_C"/>
    <property type="match status" value="1"/>
</dbReference>
<evidence type="ECO:0000256" key="6">
    <source>
        <dbReference type="HAMAP-Rule" id="MF_00267"/>
    </source>
</evidence>
<protein>
    <recommendedName>
        <fullName evidence="6">Probable septum site-determining protein MinC</fullName>
    </recommendedName>
</protein>
<dbReference type="EMBL" id="CAJRAY010000094">
    <property type="protein sequence ID" value="CAG5092429.1"/>
    <property type="molecule type" value="Genomic_DNA"/>
</dbReference>
<evidence type="ECO:0000313" key="9">
    <source>
        <dbReference type="EMBL" id="CAG5092429.1"/>
    </source>
</evidence>
<dbReference type="InterPro" id="IPR055219">
    <property type="entry name" value="MinC_N_1"/>
</dbReference>
<organism evidence="9 10">
    <name type="scientific">Thermobacillus xylanilyticus</name>
    <dbReference type="NCBI Taxonomy" id="76633"/>
    <lineage>
        <taxon>Bacteria</taxon>
        <taxon>Bacillati</taxon>
        <taxon>Bacillota</taxon>
        <taxon>Bacilli</taxon>
        <taxon>Bacillales</taxon>
        <taxon>Paenibacillaceae</taxon>
        <taxon>Thermobacillus</taxon>
    </lineage>
</organism>
<gene>
    <name evidence="9" type="primary">txxe 2646-minC</name>
    <name evidence="6" type="synonym">minC</name>
    <name evidence="9" type="ORF">TXXE_18150</name>
</gene>
<dbReference type="PANTHER" id="PTHR34108:SF1">
    <property type="entry name" value="SEPTUM SITE-DETERMINING PROTEIN MINC"/>
    <property type="match status" value="1"/>
</dbReference>
<keyword evidence="3 6" id="KW-0717">Septation</keyword>
<proteinExistence type="inferred from homology"/>
<dbReference type="InterPro" id="IPR036145">
    <property type="entry name" value="MinC_C_sf"/>
</dbReference>
<comment type="caution">
    <text evidence="9">The sequence shown here is derived from an EMBL/GenBank/DDBJ whole genome shotgun (WGS) entry which is preliminary data.</text>
</comment>
<evidence type="ECO:0000313" key="10">
    <source>
        <dbReference type="Proteomes" id="UP000681526"/>
    </source>
</evidence>
<keyword evidence="4 6" id="KW-0131">Cell cycle</keyword>
<dbReference type="InterPro" id="IPR016098">
    <property type="entry name" value="CAP/MinC_C"/>
</dbReference>
<dbReference type="RefSeq" id="WP_213486517.1">
    <property type="nucleotide sequence ID" value="NZ_CAJRAY010000094.1"/>
</dbReference>
<dbReference type="SUPFAM" id="SSF63848">
    <property type="entry name" value="Cell-division inhibitor MinC, C-terminal domain"/>
    <property type="match status" value="1"/>
</dbReference>
<dbReference type="PANTHER" id="PTHR34108">
    <property type="entry name" value="SEPTUM SITE-DETERMINING PROTEIN MINC"/>
    <property type="match status" value="1"/>
</dbReference>
<evidence type="ECO:0000256" key="2">
    <source>
        <dbReference type="ARBA" id="ARBA00022618"/>
    </source>
</evidence>
<comment type="subunit">
    <text evidence="5 6">Interacts with MinD and FtsZ.</text>
</comment>
<dbReference type="HAMAP" id="MF_00267">
    <property type="entry name" value="MinC"/>
    <property type="match status" value="1"/>
</dbReference>
<comment type="similarity">
    <text evidence="1 6">Belongs to the MinC family.</text>
</comment>
<feature type="domain" description="Septum site-determining protein MinC N-terminal" evidence="8">
    <location>
        <begin position="7"/>
        <end position="84"/>
    </location>
</feature>
<feature type="domain" description="Septum formation inhibitor MinC C-terminal" evidence="7">
    <location>
        <begin position="103"/>
        <end position="201"/>
    </location>
</feature>
<dbReference type="Proteomes" id="UP000681526">
    <property type="component" value="Unassembled WGS sequence"/>
</dbReference>
<name>A0ABM8V8K2_THEXY</name>
<evidence type="ECO:0000259" key="8">
    <source>
        <dbReference type="Pfam" id="PF22642"/>
    </source>
</evidence>
<evidence type="ECO:0000256" key="3">
    <source>
        <dbReference type="ARBA" id="ARBA00023210"/>
    </source>
</evidence>
<reference evidence="9 10" key="1">
    <citation type="submission" date="2021-04" db="EMBL/GenBank/DDBJ databases">
        <authorList>
            <person name="Rakotoarivonina H."/>
        </authorList>
    </citation>
    <scope>NUCLEOTIDE SEQUENCE [LARGE SCALE GENOMIC DNA]</scope>
    <source>
        <strain evidence="9 10">XE</strain>
    </source>
</reference>
<dbReference type="Gene3D" id="2.160.20.70">
    <property type="match status" value="1"/>
</dbReference>